<keyword evidence="2" id="KW-0472">Membrane</keyword>
<keyword evidence="2" id="KW-0812">Transmembrane</keyword>
<keyword evidence="2" id="KW-1133">Transmembrane helix</keyword>
<dbReference type="Proteomes" id="UP000249829">
    <property type="component" value="Unassembled WGS sequence"/>
</dbReference>
<sequence length="131" mass="14898">MRAEGLTRAASHPAPRRAGRGASPRRDEADHHFRRGSLYDGPELRGLLFTVGISAHWIYASIYYLLLWTRSRYAVAQQPPPTGAMGVEERAFVQLTTQSRRFIELDYNPTKEKESKSDPSEGGNFFKRDDE</sequence>
<keyword evidence="4" id="KW-1185">Reference proteome</keyword>
<feature type="region of interest" description="Disordered" evidence="1">
    <location>
        <begin position="105"/>
        <end position="131"/>
    </location>
</feature>
<name>A0A2V5GS55_ASPV1</name>
<accession>A0A2V5GS55</accession>
<feature type="region of interest" description="Disordered" evidence="1">
    <location>
        <begin position="1"/>
        <end position="40"/>
    </location>
</feature>
<protein>
    <submittedName>
        <fullName evidence="3">Uncharacterized protein</fullName>
    </submittedName>
</protein>
<evidence type="ECO:0000256" key="1">
    <source>
        <dbReference type="SAM" id="MobiDB-lite"/>
    </source>
</evidence>
<proteinExistence type="predicted"/>
<evidence type="ECO:0000313" key="3">
    <source>
        <dbReference type="EMBL" id="PYI13601.1"/>
    </source>
</evidence>
<evidence type="ECO:0000313" key="4">
    <source>
        <dbReference type="Proteomes" id="UP000249829"/>
    </source>
</evidence>
<dbReference type="EMBL" id="KZ825237">
    <property type="protein sequence ID" value="PYI13601.1"/>
    <property type="molecule type" value="Genomic_DNA"/>
</dbReference>
<gene>
    <name evidence="3" type="ORF">BO99DRAFT_49529</name>
</gene>
<organism evidence="3 4">
    <name type="scientific">Aspergillus violaceofuscus (strain CBS 115571)</name>
    <dbReference type="NCBI Taxonomy" id="1450538"/>
    <lineage>
        <taxon>Eukaryota</taxon>
        <taxon>Fungi</taxon>
        <taxon>Dikarya</taxon>
        <taxon>Ascomycota</taxon>
        <taxon>Pezizomycotina</taxon>
        <taxon>Eurotiomycetes</taxon>
        <taxon>Eurotiomycetidae</taxon>
        <taxon>Eurotiales</taxon>
        <taxon>Aspergillaceae</taxon>
        <taxon>Aspergillus</taxon>
    </lineage>
</organism>
<feature type="transmembrane region" description="Helical" evidence="2">
    <location>
        <begin position="47"/>
        <end position="67"/>
    </location>
</feature>
<evidence type="ECO:0000256" key="2">
    <source>
        <dbReference type="SAM" id="Phobius"/>
    </source>
</evidence>
<reference evidence="3 4" key="1">
    <citation type="submission" date="2018-02" db="EMBL/GenBank/DDBJ databases">
        <title>The genomes of Aspergillus section Nigri reveals drivers in fungal speciation.</title>
        <authorList>
            <consortium name="DOE Joint Genome Institute"/>
            <person name="Vesth T.C."/>
            <person name="Nybo J."/>
            <person name="Theobald S."/>
            <person name="Brandl J."/>
            <person name="Frisvad J.C."/>
            <person name="Nielsen K.F."/>
            <person name="Lyhne E.K."/>
            <person name="Kogle M.E."/>
            <person name="Kuo A."/>
            <person name="Riley R."/>
            <person name="Clum A."/>
            <person name="Nolan M."/>
            <person name="Lipzen A."/>
            <person name="Salamov A."/>
            <person name="Henrissat B."/>
            <person name="Wiebenga A."/>
            <person name="De vries R.P."/>
            <person name="Grigoriev I.V."/>
            <person name="Mortensen U.H."/>
            <person name="Andersen M.R."/>
            <person name="Baker S.E."/>
        </authorList>
    </citation>
    <scope>NUCLEOTIDE SEQUENCE [LARGE SCALE GENOMIC DNA]</scope>
    <source>
        <strain evidence="3 4">CBS 115571</strain>
    </source>
</reference>
<feature type="compositionally biased region" description="Basic and acidic residues" evidence="1">
    <location>
        <begin position="105"/>
        <end position="119"/>
    </location>
</feature>
<dbReference type="AlphaFoldDB" id="A0A2V5GS55"/>